<feature type="region of interest" description="Disordered" evidence="1">
    <location>
        <begin position="1"/>
        <end position="21"/>
    </location>
</feature>
<sequence>MSNPSDPRMEGPQPGESHKERVDRELTELLQGLRVAVTGVQVLFAFLLTVPFSPGFQRVDTLGRWLFFIALMGAALASVCFITPAAQHRLLFRSGLKERMLHTGNGLGIAGAAFLAVAMTSAVALVAETVIGGWQFILFGGLIGLSAAWLWFIQPLTHLYRSKDVK</sequence>
<accession>A0A8J3S949</accession>
<gene>
    <name evidence="3" type="ORF">Pro02_57020</name>
</gene>
<evidence type="ECO:0000256" key="1">
    <source>
        <dbReference type="SAM" id="MobiDB-lite"/>
    </source>
</evidence>
<keyword evidence="4" id="KW-1185">Reference proteome</keyword>
<name>A0A8J3S949_PLARO</name>
<evidence type="ECO:0000313" key="4">
    <source>
        <dbReference type="Proteomes" id="UP000655044"/>
    </source>
</evidence>
<dbReference type="InterPro" id="IPR046291">
    <property type="entry name" value="DUF6328"/>
</dbReference>
<dbReference type="EMBL" id="BOOI01000057">
    <property type="protein sequence ID" value="GIH87294.1"/>
    <property type="molecule type" value="Genomic_DNA"/>
</dbReference>
<protein>
    <submittedName>
        <fullName evidence="3">Uncharacterized protein</fullName>
    </submittedName>
</protein>
<dbReference type="Proteomes" id="UP000655044">
    <property type="component" value="Unassembled WGS sequence"/>
</dbReference>
<keyword evidence="2" id="KW-1133">Transmembrane helix</keyword>
<feature type="transmembrane region" description="Helical" evidence="2">
    <location>
        <begin position="65"/>
        <end position="86"/>
    </location>
</feature>
<feature type="transmembrane region" description="Helical" evidence="2">
    <location>
        <begin position="33"/>
        <end position="53"/>
    </location>
</feature>
<reference evidence="3" key="1">
    <citation type="submission" date="2021-01" db="EMBL/GenBank/DDBJ databases">
        <title>Whole genome shotgun sequence of Planobispora rosea NBRC 15558.</title>
        <authorList>
            <person name="Komaki H."/>
            <person name="Tamura T."/>
        </authorList>
    </citation>
    <scope>NUCLEOTIDE SEQUENCE</scope>
    <source>
        <strain evidence="3">NBRC 15558</strain>
    </source>
</reference>
<comment type="caution">
    <text evidence="3">The sequence shown here is derived from an EMBL/GenBank/DDBJ whole genome shotgun (WGS) entry which is preliminary data.</text>
</comment>
<feature type="transmembrane region" description="Helical" evidence="2">
    <location>
        <begin position="133"/>
        <end position="153"/>
    </location>
</feature>
<evidence type="ECO:0000313" key="3">
    <source>
        <dbReference type="EMBL" id="GIH87294.1"/>
    </source>
</evidence>
<feature type="transmembrane region" description="Helical" evidence="2">
    <location>
        <begin position="107"/>
        <end position="127"/>
    </location>
</feature>
<proteinExistence type="predicted"/>
<dbReference type="AlphaFoldDB" id="A0A8J3S949"/>
<keyword evidence="2" id="KW-0812">Transmembrane</keyword>
<keyword evidence="2" id="KW-0472">Membrane</keyword>
<evidence type="ECO:0000256" key="2">
    <source>
        <dbReference type="SAM" id="Phobius"/>
    </source>
</evidence>
<organism evidence="3 4">
    <name type="scientific">Planobispora rosea</name>
    <dbReference type="NCBI Taxonomy" id="35762"/>
    <lineage>
        <taxon>Bacteria</taxon>
        <taxon>Bacillati</taxon>
        <taxon>Actinomycetota</taxon>
        <taxon>Actinomycetes</taxon>
        <taxon>Streptosporangiales</taxon>
        <taxon>Streptosporangiaceae</taxon>
        <taxon>Planobispora</taxon>
    </lineage>
</organism>
<dbReference type="Pfam" id="PF19853">
    <property type="entry name" value="DUF6328"/>
    <property type="match status" value="1"/>
</dbReference>